<proteinExistence type="predicted"/>
<protein>
    <submittedName>
        <fullName evidence="2">Uncharacterized protein</fullName>
    </submittedName>
</protein>
<dbReference type="InterPro" id="IPR009003">
    <property type="entry name" value="Peptidase_S1_PA"/>
</dbReference>
<dbReference type="PANTHER" id="PTHR18868">
    <property type="entry name" value="OS07G0665300 PROTEIN-RELATED"/>
    <property type="match status" value="1"/>
</dbReference>
<dbReference type="Pfam" id="PF13365">
    <property type="entry name" value="Trypsin_2"/>
    <property type="match status" value="1"/>
</dbReference>
<dbReference type="AlphaFoldDB" id="A0A3B6SBB7"/>
<dbReference type="Gramene" id="TraesSYM5B03G02962860.1">
    <property type="protein sequence ID" value="TraesSYM5B03G02962860.1"/>
    <property type="gene ID" value="TraesSYM5B03G02962860"/>
</dbReference>
<dbReference type="GeneID" id="123162642"/>
<dbReference type="STRING" id="4565.A0A3B6SBB7"/>
<feature type="region of interest" description="Disordered" evidence="1">
    <location>
        <begin position="1"/>
        <end position="27"/>
    </location>
</feature>
<dbReference type="Proteomes" id="UP000019116">
    <property type="component" value="Chromosome 7B"/>
</dbReference>
<reference evidence="2" key="1">
    <citation type="submission" date="2018-08" db="EMBL/GenBank/DDBJ databases">
        <authorList>
            <person name="Rossello M."/>
        </authorList>
    </citation>
    <scope>NUCLEOTIDE SEQUENCE [LARGE SCALE GENOMIC DNA]</scope>
    <source>
        <strain evidence="2">cv. Chinese Spring</strain>
    </source>
</reference>
<dbReference type="Gramene" id="TraesSTA7B03G04039330.1">
    <property type="protein sequence ID" value="TraesSTA7B03G04039330.1"/>
    <property type="gene ID" value="TraesSTA7B03G04039330"/>
</dbReference>
<evidence type="ECO:0000256" key="1">
    <source>
        <dbReference type="SAM" id="MobiDB-lite"/>
    </source>
</evidence>
<gene>
    <name evidence="2" type="primary">LOC123162642</name>
</gene>
<dbReference type="KEGG" id="taes:123162642"/>
<dbReference type="Gramene" id="TraesJAG7B03G04023710.1">
    <property type="protein sequence ID" value="TraesJAG7B03G04023710.1"/>
    <property type="gene ID" value="TraesJAG7B03G04023710"/>
</dbReference>
<dbReference type="Gramene" id="TraesNOR7B03G04088230.1">
    <property type="protein sequence ID" value="TraesNOR7B03G04088230.1"/>
    <property type="gene ID" value="TraesNOR7B03G04088230"/>
</dbReference>
<dbReference type="Gramene" id="TraesARI5B03G02952200.1">
    <property type="protein sequence ID" value="TraesARI5B03G02952200.1"/>
    <property type="gene ID" value="TraesARI5B03G02952200"/>
</dbReference>
<dbReference type="Gramene" id="TraesCS7B03G0005500.1">
    <property type="protein sequence ID" value="TraesCS7B03G0005500.1.CDS"/>
    <property type="gene ID" value="TraesCS7B03G0005500"/>
</dbReference>
<dbReference type="SMR" id="A0A3B6SBB7"/>
<evidence type="ECO:0000313" key="3">
    <source>
        <dbReference type="Proteomes" id="UP000019116"/>
    </source>
</evidence>
<dbReference type="SUPFAM" id="SSF50494">
    <property type="entry name" value="Trypsin-like serine proteases"/>
    <property type="match status" value="1"/>
</dbReference>
<dbReference type="Gramene" id="TraesLDM7B03G04044600.1">
    <property type="protein sequence ID" value="TraesLDM7B03G04044600.1"/>
    <property type="gene ID" value="TraesLDM7B03G04044600"/>
</dbReference>
<keyword evidence="3" id="KW-1185">Reference proteome</keyword>
<dbReference type="PANTHER" id="PTHR18868:SF28">
    <property type="entry name" value="PEPTIDASE S1 DOMAIN-CONTAINING PROTEIN"/>
    <property type="match status" value="1"/>
</dbReference>
<dbReference type="Gramene" id="TraesLAC7B03G03993420.1">
    <property type="protein sequence ID" value="TraesLAC7B03G03993420.1"/>
    <property type="gene ID" value="TraesLAC7B03G03993420"/>
</dbReference>
<name>A0A3B6SBB7_WHEAT</name>
<feature type="compositionally biased region" description="Polar residues" evidence="1">
    <location>
        <begin position="14"/>
        <end position="27"/>
    </location>
</feature>
<accession>A0A3B6SBB7</accession>
<evidence type="ECO:0000313" key="2">
    <source>
        <dbReference type="EnsemblPlants" id="TraesCS7B02G002700.1"/>
    </source>
</evidence>
<sequence>MSTSDSRVSDTRSAQDSSSISTGGSAEQQGLSSAIEIMDKLNAIRAELVDAEEKQCAVEEQLFGEPIAPAAGSGTPFIEKPFGTECAPRQKRYLTSAGIPRHLSSIVVSIALFDGEKMLFACSGIPLPYGRTALRLTRFVTSARLATAYTSNRNRDDDLRVKVRLPDNTTTGGLLGLYDQQIAIVTTADLPSLHEVDLNPQHRKPSCGDPILAVGRAFTSGSLMAASGSLAAHESQSRKPSMWVSEDPLTEAVFGGPIIGTGGRFLGMSLPIDDSDDFTGRNVMFLRGVILLNRLRHFGILNPKKLDFRGYSLPSDVFCASPSGFRREINRLKSLGYPMAPPLVLEFKGELLNRFEGYFGGLLALEGYPYDDPPFVHENRVWGQFPNEVVSDISQRVVSLKSFRGHVRYFACTGLLIWWPESSGACSVILTSASLVRGHDNEYYIDSLRCGDSGVGCHDDDDHITNLRIEVSLPQNRTVTGTLEWYNVDYNIAIVSVGDYVCACRPENIFNAVQMPSRNALPTLGRRKFPSLVGKVVAIGFNTQKRLLMASMGEVKQRNKGIKLDSVGEVKRRSKRIKLLGEVKQRNNGSIKLDCRYLKLSTCKINKAGIGGPLINLGGSFVGMNFYDGSEETPFLPRSKIVEVLKRVVGLSLPSRSLNGRPEHIEYGARGRTRKNRWPVPEPYWYHGLLELDMYHLPEFRGRTLL</sequence>
<organism evidence="2">
    <name type="scientific">Triticum aestivum</name>
    <name type="common">Wheat</name>
    <dbReference type="NCBI Taxonomy" id="4565"/>
    <lineage>
        <taxon>Eukaryota</taxon>
        <taxon>Viridiplantae</taxon>
        <taxon>Streptophyta</taxon>
        <taxon>Embryophyta</taxon>
        <taxon>Tracheophyta</taxon>
        <taxon>Spermatophyta</taxon>
        <taxon>Magnoliopsida</taxon>
        <taxon>Liliopsida</taxon>
        <taxon>Poales</taxon>
        <taxon>Poaceae</taxon>
        <taxon>BOP clade</taxon>
        <taxon>Pooideae</taxon>
        <taxon>Triticodae</taxon>
        <taxon>Triticeae</taxon>
        <taxon>Triticinae</taxon>
        <taxon>Triticum</taxon>
    </lineage>
</organism>
<dbReference type="OMA" id="GHIDCTR"/>
<reference evidence="2" key="2">
    <citation type="submission" date="2018-10" db="UniProtKB">
        <authorList>
            <consortium name="EnsemblPlants"/>
        </authorList>
    </citation>
    <scope>IDENTIFICATION</scope>
</reference>
<dbReference type="EnsemblPlants" id="TraesCS7B02G002700.1">
    <property type="protein sequence ID" value="TraesCS7B02G002700.1"/>
    <property type="gene ID" value="TraesCS7B02G002700"/>
</dbReference>
<dbReference type="OrthoDB" id="1733640at2759"/>
<dbReference type="Gramene" id="TraesCS7B02G002700.1">
    <property type="protein sequence ID" value="TraesCS7B02G002700.1"/>
    <property type="gene ID" value="TraesCS7B02G002700"/>
</dbReference>
<dbReference type="RefSeq" id="XP_044436362.1">
    <property type="nucleotide sequence ID" value="XM_044580427.1"/>
</dbReference>